<evidence type="ECO:0000256" key="4">
    <source>
        <dbReference type="ARBA" id="ARBA00022692"/>
    </source>
</evidence>
<name>A0A2T7PL16_POMCA</name>
<dbReference type="PANTHER" id="PTHR46480">
    <property type="entry name" value="F20B24.22"/>
    <property type="match status" value="1"/>
</dbReference>
<evidence type="ECO:0000256" key="1">
    <source>
        <dbReference type="ARBA" id="ARBA00004651"/>
    </source>
</evidence>
<dbReference type="AlphaFoldDB" id="A0A2T7PL16"/>
<evidence type="ECO:0008006" key="13">
    <source>
        <dbReference type="Google" id="ProtNLM"/>
    </source>
</evidence>
<comment type="subcellular location">
    <subcellularLocation>
        <location evidence="1">Cell membrane</location>
        <topology evidence="1">Multi-pass membrane protein</topology>
    </subcellularLocation>
</comment>
<dbReference type="Proteomes" id="UP000245119">
    <property type="component" value="Linkage Group LG3"/>
</dbReference>
<feature type="compositionally biased region" description="Low complexity" evidence="10">
    <location>
        <begin position="465"/>
        <end position="474"/>
    </location>
</feature>
<dbReference type="InterPro" id="IPR031846">
    <property type="entry name" value="Hvcn1"/>
</dbReference>
<feature type="region of interest" description="Disordered" evidence="10">
    <location>
        <begin position="450"/>
        <end position="474"/>
    </location>
</feature>
<evidence type="ECO:0000313" key="11">
    <source>
        <dbReference type="EMBL" id="PVD34108.1"/>
    </source>
</evidence>
<dbReference type="PANTHER" id="PTHR46480:SF1">
    <property type="entry name" value="VOLTAGE-GATED HYDROGEN CHANNEL 1"/>
    <property type="match status" value="1"/>
</dbReference>
<keyword evidence="5" id="KW-0851">Voltage-gated channel</keyword>
<evidence type="ECO:0000256" key="9">
    <source>
        <dbReference type="ARBA" id="ARBA00023303"/>
    </source>
</evidence>
<keyword evidence="4" id="KW-0812">Transmembrane</keyword>
<sequence length="474" mass="53482">MTSTEEYKREKRPSWKRSQRCRKRMSTLLHTHVALIVVCTLAALDAACVMGQVICDLLIVNETLTNWKELNGTLTPLLKENLPFLNSSVEDLQDINDKLASHRKDILLSSLSENISRDRIFTKSDNMTGDSSPIPGNSSDEHMTIGIFKQPLANIRHRRAANKRLDKHDQMLNHLTHSFHIGSMVILSFLLLETLLKVIAMGKKMLHHKLEVFDAFIVSSSWVLDVYFWQGIWDQPREEAATLLIYILPWRVVRIVNSFVLVIQEKDHVQLKIIKQRLRLSAKRSKETTLKATSYKTEVKQLQGLCRKYGATENEINACGLTGRNGRRRSSLVPAMEKAAALTLISALGSHPSLYTMDSSSDDDRTSLDLTISNDLTLRSTYSSTTLDSADAIYIIDRKRNSEGYITSDNESTADGLDDPVFESEDMSTLRLECQRLQNKDHVVWQCETPQEVPVETDSGRETNSGLGSSLSSS</sequence>
<keyword evidence="3" id="KW-1003">Cell membrane</keyword>
<evidence type="ECO:0000313" key="12">
    <source>
        <dbReference type="Proteomes" id="UP000245119"/>
    </source>
</evidence>
<evidence type="ECO:0000256" key="6">
    <source>
        <dbReference type="ARBA" id="ARBA00022989"/>
    </source>
</evidence>
<evidence type="ECO:0000256" key="10">
    <source>
        <dbReference type="SAM" id="MobiDB-lite"/>
    </source>
</evidence>
<keyword evidence="9" id="KW-0407">Ion channel</keyword>
<dbReference type="InterPro" id="IPR027359">
    <property type="entry name" value="Volt_channel_dom_sf"/>
</dbReference>
<protein>
    <recommendedName>
        <fullName evidence="13">Voltage-gated hydrogen channel 1</fullName>
    </recommendedName>
</protein>
<dbReference type="OrthoDB" id="427456at2759"/>
<evidence type="ECO:0000256" key="7">
    <source>
        <dbReference type="ARBA" id="ARBA00023065"/>
    </source>
</evidence>
<gene>
    <name evidence="11" type="ORF">C0Q70_05371</name>
</gene>
<keyword evidence="2" id="KW-0813">Transport</keyword>
<comment type="caution">
    <text evidence="11">The sequence shown here is derived from an EMBL/GenBank/DDBJ whole genome shotgun (WGS) entry which is preliminary data.</text>
</comment>
<dbReference type="Gene3D" id="1.20.120.350">
    <property type="entry name" value="Voltage-gated potassium channels. Chain C"/>
    <property type="match status" value="1"/>
</dbReference>
<dbReference type="GO" id="GO:0034702">
    <property type="term" value="C:monoatomic ion channel complex"/>
    <property type="evidence" value="ECO:0007669"/>
    <property type="project" value="UniProtKB-KW"/>
</dbReference>
<reference evidence="11 12" key="1">
    <citation type="submission" date="2018-04" db="EMBL/GenBank/DDBJ databases">
        <title>The genome of golden apple snail Pomacea canaliculata provides insight into stress tolerance and invasive adaptation.</title>
        <authorList>
            <person name="Liu C."/>
            <person name="Liu B."/>
            <person name="Ren Y."/>
            <person name="Zhang Y."/>
            <person name="Wang H."/>
            <person name="Li S."/>
            <person name="Jiang F."/>
            <person name="Yin L."/>
            <person name="Zhang G."/>
            <person name="Qian W."/>
            <person name="Fan W."/>
        </authorList>
    </citation>
    <scope>NUCLEOTIDE SEQUENCE [LARGE SCALE GENOMIC DNA]</scope>
    <source>
        <strain evidence="11">SZHN2017</strain>
        <tissue evidence="11">Muscle</tissue>
    </source>
</reference>
<keyword evidence="12" id="KW-1185">Reference proteome</keyword>
<keyword evidence="6" id="KW-1133">Transmembrane helix</keyword>
<keyword evidence="8" id="KW-0472">Membrane</keyword>
<dbReference type="GO" id="GO:0030171">
    <property type="term" value="F:voltage-gated proton channel activity"/>
    <property type="evidence" value="ECO:0007669"/>
    <property type="project" value="InterPro"/>
</dbReference>
<organism evidence="11 12">
    <name type="scientific">Pomacea canaliculata</name>
    <name type="common">Golden apple snail</name>
    <dbReference type="NCBI Taxonomy" id="400727"/>
    <lineage>
        <taxon>Eukaryota</taxon>
        <taxon>Metazoa</taxon>
        <taxon>Spiralia</taxon>
        <taxon>Lophotrochozoa</taxon>
        <taxon>Mollusca</taxon>
        <taxon>Gastropoda</taxon>
        <taxon>Caenogastropoda</taxon>
        <taxon>Architaenioglossa</taxon>
        <taxon>Ampullarioidea</taxon>
        <taxon>Ampullariidae</taxon>
        <taxon>Pomacea</taxon>
    </lineage>
</organism>
<dbReference type="EMBL" id="PZQS01000003">
    <property type="protein sequence ID" value="PVD34108.1"/>
    <property type="molecule type" value="Genomic_DNA"/>
</dbReference>
<keyword evidence="7" id="KW-0406">Ion transport</keyword>
<proteinExistence type="predicted"/>
<evidence type="ECO:0000256" key="3">
    <source>
        <dbReference type="ARBA" id="ARBA00022475"/>
    </source>
</evidence>
<evidence type="ECO:0000256" key="8">
    <source>
        <dbReference type="ARBA" id="ARBA00023136"/>
    </source>
</evidence>
<evidence type="ECO:0000256" key="2">
    <source>
        <dbReference type="ARBA" id="ARBA00022448"/>
    </source>
</evidence>
<evidence type="ECO:0000256" key="5">
    <source>
        <dbReference type="ARBA" id="ARBA00022882"/>
    </source>
</evidence>
<accession>A0A2T7PL16</accession>
<dbReference type="GO" id="GO:0005886">
    <property type="term" value="C:plasma membrane"/>
    <property type="evidence" value="ECO:0007669"/>
    <property type="project" value="UniProtKB-SubCell"/>
</dbReference>